<reference evidence="7 8" key="1">
    <citation type="submission" date="2017-02" db="EMBL/GenBank/DDBJ databases">
        <title>The complete genomic sequence of a novel cold adapted crude oil-degrading bacterium Planococcus qaidamina Y42.</title>
        <authorList>
            <person name="Yang R."/>
        </authorList>
    </citation>
    <scope>NUCLEOTIDE SEQUENCE [LARGE SCALE GENOMIC DNA]</scope>
    <source>
        <strain evidence="7 8">Y42</strain>
    </source>
</reference>
<comment type="similarity">
    <text evidence="2">Belongs to the autoinducer-2 exporter (AI-2E) (TC 2.A.86) family.</text>
</comment>
<dbReference type="Proteomes" id="UP000188184">
    <property type="component" value="Chromosome"/>
</dbReference>
<dbReference type="AlphaFoldDB" id="A0A1Q2KUX1"/>
<dbReference type="KEGG" id="pmar:B0X71_02020"/>
<feature type="transmembrane region" description="Helical" evidence="6">
    <location>
        <begin position="311"/>
        <end position="338"/>
    </location>
</feature>
<evidence type="ECO:0000256" key="4">
    <source>
        <dbReference type="ARBA" id="ARBA00022989"/>
    </source>
</evidence>
<evidence type="ECO:0000313" key="7">
    <source>
        <dbReference type="EMBL" id="AQQ52018.1"/>
    </source>
</evidence>
<dbReference type="PANTHER" id="PTHR21716">
    <property type="entry name" value="TRANSMEMBRANE PROTEIN"/>
    <property type="match status" value="1"/>
</dbReference>
<accession>A0A1Q2KUX1</accession>
<feature type="transmembrane region" description="Helical" evidence="6">
    <location>
        <begin position="152"/>
        <end position="178"/>
    </location>
</feature>
<comment type="subcellular location">
    <subcellularLocation>
        <location evidence="1">Membrane</location>
        <topology evidence="1">Multi-pass membrane protein</topology>
    </subcellularLocation>
</comment>
<feature type="transmembrane region" description="Helical" evidence="6">
    <location>
        <begin position="5"/>
        <end position="23"/>
    </location>
</feature>
<dbReference type="EMBL" id="CP019640">
    <property type="protein sequence ID" value="AQQ52018.1"/>
    <property type="molecule type" value="Genomic_DNA"/>
</dbReference>
<dbReference type="OrthoDB" id="9793390at2"/>
<protein>
    <submittedName>
        <fullName evidence="7">AI-2E family transporter</fullName>
    </submittedName>
</protein>
<keyword evidence="8" id="KW-1185">Reference proteome</keyword>
<sequence length="364" mass="40567">MTSRLWFQAGVGIALALLIIFLATQVEMIFSPIITIISAIIIPIVLGGVLFYLTYPLQRFVESRFRFPRWASIATVIVTILIAIAIFITLIGPAITEQVTRLTEAAPRITNQIQGYIDYLLNQRNRLPGNTEQYLSNFTDNIGSWTGNIGNWLWSFTVNLAQGIFYIILAPFFLIYMLKDHEKFAPFVAKFFTGERRVWIRKTLHDIDRTLKAYIQGQILVSFLVGILLLIGYWIIGLDFALILALLGMLLNLIPFLGPYLAAAPAMGIAFLQEPIMALYVAIIMFVAQQIEGALITPNVMGNALNVHPLTVIAIILAAGSLFGFFGIIVAVPVYAVIKDIVRNLYAQRQEISETAARDVDGEP</sequence>
<dbReference type="InterPro" id="IPR002549">
    <property type="entry name" value="AI-2E-like"/>
</dbReference>
<evidence type="ECO:0000256" key="3">
    <source>
        <dbReference type="ARBA" id="ARBA00022692"/>
    </source>
</evidence>
<dbReference type="GO" id="GO:0016020">
    <property type="term" value="C:membrane"/>
    <property type="evidence" value="ECO:0007669"/>
    <property type="project" value="UniProtKB-SubCell"/>
</dbReference>
<evidence type="ECO:0000313" key="8">
    <source>
        <dbReference type="Proteomes" id="UP000188184"/>
    </source>
</evidence>
<feature type="transmembrane region" description="Helical" evidence="6">
    <location>
        <begin position="242"/>
        <end position="263"/>
    </location>
</feature>
<keyword evidence="5 6" id="KW-0472">Membrane</keyword>
<evidence type="ECO:0000256" key="1">
    <source>
        <dbReference type="ARBA" id="ARBA00004141"/>
    </source>
</evidence>
<organism evidence="7 8">
    <name type="scientific">Planococcus lenghuensis</name>
    <dbReference type="NCBI Taxonomy" id="2213202"/>
    <lineage>
        <taxon>Bacteria</taxon>
        <taxon>Bacillati</taxon>
        <taxon>Bacillota</taxon>
        <taxon>Bacilli</taxon>
        <taxon>Bacillales</taxon>
        <taxon>Caryophanaceae</taxon>
        <taxon>Planococcus</taxon>
    </lineage>
</organism>
<evidence type="ECO:0000256" key="6">
    <source>
        <dbReference type="SAM" id="Phobius"/>
    </source>
</evidence>
<evidence type="ECO:0000256" key="2">
    <source>
        <dbReference type="ARBA" id="ARBA00009773"/>
    </source>
</evidence>
<evidence type="ECO:0000256" key="5">
    <source>
        <dbReference type="ARBA" id="ARBA00023136"/>
    </source>
</evidence>
<dbReference type="GO" id="GO:0055085">
    <property type="term" value="P:transmembrane transport"/>
    <property type="evidence" value="ECO:0007669"/>
    <property type="project" value="TreeGrafter"/>
</dbReference>
<feature type="transmembrane region" description="Helical" evidence="6">
    <location>
        <begin position="73"/>
        <end position="95"/>
    </location>
</feature>
<dbReference type="Pfam" id="PF01594">
    <property type="entry name" value="AI-2E_transport"/>
    <property type="match status" value="1"/>
</dbReference>
<name>A0A1Q2KUX1_9BACL</name>
<keyword evidence="4 6" id="KW-1133">Transmembrane helix</keyword>
<feature type="transmembrane region" description="Helical" evidence="6">
    <location>
        <begin position="219"/>
        <end position="236"/>
    </location>
</feature>
<feature type="transmembrane region" description="Helical" evidence="6">
    <location>
        <begin position="275"/>
        <end position="291"/>
    </location>
</feature>
<proteinExistence type="inferred from homology"/>
<dbReference type="PANTHER" id="PTHR21716:SF69">
    <property type="entry name" value="TRANSPORT PROTEIN YUBA-RELATED"/>
    <property type="match status" value="1"/>
</dbReference>
<dbReference type="RefSeq" id="WP_077587891.1">
    <property type="nucleotide sequence ID" value="NZ_CP019640.1"/>
</dbReference>
<gene>
    <name evidence="7" type="ORF">B0X71_02020</name>
</gene>
<keyword evidence="3 6" id="KW-0812">Transmembrane</keyword>
<feature type="transmembrane region" description="Helical" evidence="6">
    <location>
        <begin position="29"/>
        <end position="53"/>
    </location>
</feature>